<keyword evidence="2" id="KW-1185">Reference proteome</keyword>
<dbReference type="AlphaFoldDB" id="A0AAI9ZE13"/>
<dbReference type="RefSeq" id="XP_060438532.1">
    <property type="nucleotide sequence ID" value="XM_060591591.1"/>
</dbReference>
<organism evidence="1 2">
    <name type="scientific">Colletotrichum phormii</name>
    <dbReference type="NCBI Taxonomy" id="359342"/>
    <lineage>
        <taxon>Eukaryota</taxon>
        <taxon>Fungi</taxon>
        <taxon>Dikarya</taxon>
        <taxon>Ascomycota</taxon>
        <taxon>Pezizomycotina</taxon>
        <taxon>Sordariomycetes</taxon>
        <taxon>Hypocreomycetidae</taxon>
        <taxon>Glomerellales</taxon>
        <taxon>Glomerellaceae</taxon>
        <taxon>Colletotrichum</taxon>
        <taxon>Colletotrichum acutatum species complex</taxon>
    </lineage>
</organism>
<dbReference type="EMBL" id="JAHMHQ010000035">
    <property type="protein sequence ID" value="KAK1622537.1"/>
    <property type="molecule type" value="Genomic_DNA"/>
</dbReference>
<sequence length="60" mass="6742">MDVEYVTLPCGLVVKLFKCSSLALVFSAACKMRNPATLEIGAHPFVEFHVEFKCTRLDHK</sequence>
<evidence type="ECO:0000313" key="1">
    <source>
        <dbReference type="EMBL" id="KAK1622537.1"/>
    </source>
</evidence>
<comment type="caution">
    <text evidence="1">The sequence shown here is derived from an EMBL/GenBank/DDBJ whole genome shotgun (WGS) entry which is preliminary data.</text>
</comment>
<accession>A0AAI9ZE13</accession>
<protein>
    <submittedName>
        <fullName evidence="1">Uncharacterized protein</fullName>
    </submittedName>
</protein>
<name>A0AAI9ZE13_9PEZI</name>
<dbReference type="Proteomes" id="UP001243989">
    <property type="component" value="Unassembled WGS sequence"/>
</dbReference>
<dbReference type="GeneID" id="85476453"/>
<gene>
    <name evidence="1" type="ORF">BDP81DRAFT_441367</name>
</gene>
<evidence type="ECO:0000313" key="2">
    <source>
        <dbReference type="Proteomes" id="UP001243989"/>
    </source>
</evidence>
<reference evidence="1" key="1">
    <citation type="submission" date="2021-06" db="EMBL/GenBank/DDBJ databases">
        <title>Comparative genomics, transcriptomics and evolutionary studies reveal genomic signatures of adaptation to plant cell wall in hemibiotrophic fungi.</title>
        <authorList>
            <consortium name="DOE Joint Genome Institute"/>
            <person name="Baroncelli R."/>
            <person name="Diaz J.F."/>
            <person name="Benocci T."/>
            <person name="Peng M."/>
            <person name="Battaglia E."/>
            <person name="Haridas S."/>
            <person name="Andreopoulos W."/>
            <person name="Labutti K."/>
            <person name="Pangilinan J."/>
            <person name="Floch G.L."/>
            <person name="Makela M.R."/>
            <person name="Henrissat B."/>
            <person name="Grigoriev I.V."/>
            <person name="Crouch J.A."/>
            <person name="De Vries R.P."/>
            <person name="Sukno S.A."/>
            <person name="Thon M.R."/>
        </authorList>
    </citation>
    <scope>NUCLEOTIDE SEQUENCE</scope>
    <source>
        <strain evidence="1">CBS 102054</strain>
    </source>
</reference>
<proteinExistence type="predicted"/>